<dbReference type="Pfam" id="PF14520">
    <property type="entry name" value="HHH_5"/>
    <property type="match status" value="1"/>
</dbReference>
<dbReference type="AlphaFoldDB" id="A0A6J6BIF4"/>
<dbReference type="PROSITE" id="PS50165">
    <property type="entry name" value="UVRC"/>
    <property type="match status" value="1"/>
</dbReference>
<dbReference type="InterPro" id="IPR047296">
    <property type="entry name" value="GIY-YIG_UvrC_Cho"/>
</dbReference>
<evidence type="ECO:0000256" key="1">
    <source>
        <dbReference type="ARBA" id="ARBA00022490"/>
    </source>
</evidence>
<dbReference type="GO" id="GO:0009380">
    <property type="term" value="C:excinuclease repair complex"/>
    <property type="evidence" value="ECO:0007669"/>
    <property type="project" value="InterPro"/>
</dbReference>
<protein>
    <submittedName>
        <fullName evidence="9">Unannotated protein</fullName>
    </submittedName>
</protein>
<name>A0A6J6BIF4_9ZZZZ</name>
<proteinExistence type="inferred from homology"/>
<dbReference type="InterPro" id="IPR043182">
    <property type="entry name" value="PAIRED_DNA-bd_dom"/>
</dbReference>
<evidence type="ECO:0000256" key="3">
    <source>
        <dbReference type="ARBA" id="ARBA00022769"/>
    </source>
</evidence>
<dbReference type="PROSITE" id="PS50151">
    <property type="entry name" value="UVR"/>
    <property type="match status" value="1"/>
</dbReference>
<organism evidence="9">
    <name type="scientific">freshwater metagenome</name>
    <dbReference type="NCBI Taxonomy" id="449393"/>
    <lineage>
        <taxon>unclassified sequences</taxon>
        <taxon>metagenomes</taxon>
        <taxon>ecological metagenomes</taxon>
    </lineage>
</organism>
<dbReference type="InterPro" id="IPR001162">
    <property type="entry name" value="UvrC_RNase_H_dom"/>
</dbReference>
<evidence type="ECO:0000259" key="6">
    <source>
        <dbReference type="PROSITE" id="PS50151"/>
    </source>
</evidence>
<dbReference type="InterPro" id="IPR004791">
    <property type="entry name" value="UvrC"/>
</dbReference>
<dbReference type="Pfam" id="PF08459">
    <property type="entry name" value="UvrC_RNaseH_dom"/>
    <property type="match status" value="1"/>
</dbReference>
<dbReference type="FunFam" id="3.40.1440.10:FF:000001">
    <property type="entry name" value="UvrABC system protein C"/>
    <property type="match status" value="1"/>
</dbReference>
<dbReference type="SUPFAM" id="SSF82771">
    <property type="entry name" value="GIY-YIG endonuclease"/>
    <property type="match status" value="1"/>
</dbReference>
<keyword evidence="4" id="KW-0267">Excision nuclease</keyword>
<keyword evidence="1" id="KW-0963">Cytoplasm</keyword>
<evidence type="ECO:0000256" key="2">
    <source>
        <dbReference type="ARBA" id="ARBA00022763"/>
    </source>
</evidence>
<dbReference type="InterPro" id="IPR036876">
    <property type="entry name" value="UVR_dom_sf"/>
</dbReference>
<evidence type="ECO:0000313" key="9">
    <source>
        <dbReference type="EMBL" id="CAB4538811.1"/>
    </source>
</evidence>
<keyword evidence="2" id="KW-0227">DNA damage</keyword>
<dbReference type="Gene3D" id="3.40.1440.10">
    <property type="entry name" value="GIY-YIG endonuclease"/>
    <property type="match status" value="1"/>
</dbReference>
<dbReference type="GO" id="GO:0006289">
    <property type="term" value="P:nucleotide-excision repair"/>
    <property type="evidence" value="ECO:0007669"/>
    <property type="project" value="InterPro"/>
</dbReference>
<dbReference type="SUPFAM" id="SSF47781">
    <property type="entry name" value="RuvA domain 2-like"/>
    <property type="match status" value="1"/>
</dbReference>
<gene>
    <name evidence="9" type="ORF">UFOPK1503_00096</name>
</gene>
<dbReference type="Gene3D" id="3.30.420.340">
    <property type="entry name" value="UvrC, RNAse H endonuclease domain"/>
    <property type="match status" value="1"/>
</dbReference>
<dbReference type="GO" id="GO:0009381">
    <property type="term" value="F:excinuclease ABC activity"/>
    <property type="evidence" value="ECO:0007669"/>
    <property type="project" value="InterPro"/>
</dbReference>
<sequence length="614" mass="69046">MTELSFRPNTSEIPTNPGVYRFIDENERVLYVGKAKNLRSRLTSYFGKMDKLHERTQRMLRAARDVKWTIVNTEYDALQLEFSWIKQFDPPYNVRFRDDKSYPYLAISMSEEVPRAFITRNRDLPGVKYFGPYTQSWAVRETLDSLLKVFPVRSCSQGIYDRAKRAKRPCLLADIGKCSAPCVSRIELSAHKALARKLGSFISAGDESFVEDLKVKMQEMSEKENYEAAANFRDDIQALEKVLEKSTVVLADHTDADFIGLARDELSAAVAIFNVRGGRIRGARGMVVDLELDRSDSELIEYVINQIYTPPRVGEPIEIPKVIYVPSLPSDSNEISQWLSSLRGSKSEVQVAQRGEKAVLAKTVATNAQQSLQSYKLKRTADFSARADALAGIKKTLEMPMAPLRIECFDISHLAGTGTVGSMVVFEDGLPKKNQYRKFNLESMDDTEALYQVLRRRLKYLEEEKSEKFAYRPSLILIDGGIPQRNASAKALADAGIEDITIATLAKRLEEVYTTHSDNPIVFPRASEELFLLQRIRDEAHRFAITAQRAKRSGGISSTLLELPGLGEAKVRLLIKKFGSIKRLKAASAEEIAGLPGFSVSQAKNLVEQLKSFE</sequence>
<dbReference type="Pfam" id="PF22920">
    <property type="entry name" value="UvrC_RNaseH"/>
    <property type="match status" value="1"/>
</dbReference>
<dbReference type="InterPro" id="IPR035901">
    <property type="entry name" value="GIY-YIG_endonuc_sf"/>
</dbReference>
<feature type="domain" description="UvrC family homology region profile" evidence="8">
    <location>
        <begin position="258"/>
        <end position="492"/>
    </location>
</feature>
<reference evidence="9" key="1">
    <citation type="submission" date="2020-05" db="EMBL/GenBank/DDBJ databases">
        <authorList>
            <person name="Chiriac C."/>
            <person name="Salcher M."/>
            <person name="Ghai R."/>
            <person name="Kavagutti S V."/>
        </authorList>
    </citation>
    <scope>NUCLEOTIDE SEQUENCE</scope>
</reference>
<dbReference type="NCBIfam" id="NF001824">
    <property type="entry name" value="PRK00558.1-5"/>
    <property type="match status" value="1"/>
</dbReference>
<dbReference type="PROSITE" id="PS00034">
    <property type="entry name" value="PAIRED_1"/>
    <property type="match status" value="1"/>
</dbReference>
<keyword evidence="5" id="KW-0234">DNA repair</keyword>
<dbReference type="PROSITE" id="PS50164">
    <property type="entry name" value="GIY_YIG"/>
    <property type="match status" value="1"/>
</dbReference>
<feature type="domain" description="UVR" evidence="6">
    <location>
        <begin position="207"/>
        <end position="242"/>
    </location>
</feature>
<dbReference type="NCBIfam" id="TIGR00194">
    <property type="entry name" value="uvrC"/>
    <property type="match status" value="1"/>
</dbReference>
<dbReference type="Pfam" id="PF02151">
    <property type="entry name" value="UVR"/>
    <property type="match status" value="1"/>
</dbReference>
<dbReference type="Pfam" id="PF01541">
    <property type="entry name" value="GIY-YIG"/>
    <property type="match status" value="1"/>
</dbReference>
<dbReference type="SMART" id="SM00465">
    <property type="entry name" value="GIYc"/>
    <property type="match status" value="1"/>
</dbReference>
<evidence type="ECO:0000256" key="4">
    <source>
        <dbReference type="ARBA" id="ARBA00022881"/>
    </source>
</evidence>
<dbReference type="InterPro" id="IPR001943">
    <property type="entry name" value="UVR_dom"/>
</dbReference>
<dbReference type="SUPFAM" id="SSF46600">
    <property type="entry name" value="C-terminal UvrC-binding domain of UvrB"/>
    <property type="match status" value="1"/>
</dbReference>
<dbReference type="InterPro" id="IPR050066">
    <property type="entry name" value="UvrABC_protein_C"/>
</dbReference>
<dbReference type="PANTHER" id="PTHR30562">
    <property type="entry name" value="UVRC/OXIDOREDUCTASE"/>
    <property type="match status" value="1"/>
</dbReference>
<dbReference type="InterPro" id="IPR038476">
    <property type="entry name" value="UvrC_RNase_H_dom_sf"/>
</dbReference>
<dbReference type="GO" id="GO:0003677">
    <property type="term" value="F:DNA binding"/>
    <property type="evidence" value="ECO:0007669"/>
    <property type="project" value="InterPro"/>
</dbReference>
<evidence type="ECO:0000259" key="8">
    <source>
        <dbReference type="PROSITE" id="PS50165"/>
    </source>
</evidence>
<keyword evidence="3" id="KW-0228">DNA excision</keyword>
<dbReference type="PANTHER" id="PTHR30562:SF1">
    <property type="entry name" value="UVRABC SYSTEM PROTEIN C"/>
    <property type="match status" value="1"/>
</dbReference>
<evidence type="ECO:0000259" key="7">
    <source>
        <dbReference type="PROSITE" id="PS50164"/>
    </source>
</evidence>
<dbReference type="InterPro" id="IPR000305">
    <property type="entry name" value="GIY-YIG_endonuc"/>
</dbReference>
<dbReference type="EMBL" id="CAEZST010000001">
    <property type="protein sequence ID" value="CAB4538811.1"/>
    <property type="molecule type" value="Genomic_DNA"/>
</dbReference>
<accession>A0A6J6BIF4</accession>
<feature type="domain" description="GIY-YIG" evidence="7">
    <location>
        <begin position="15"/>
        <end position="94"/>
    </location>
</feature>
<dbReference type="CDD" id="cd10434">
    <property type="entry name" value="GIY-YIG_UvrC_Cho"/>
    <property type="match status" value="1"/>
</dbReference>
<evidence type="ECO:0000256" key="5">
    <source>
        <dbReference type="ARBA" id="ARBA00023204"/>
    </source>
</evidence>
<dbReference type="Gene3D" id="1.10.150.20">
    <property type="entry name" value="5' to 3' exonuclease, C-terminal subdomain"/>
    <property type="match status" value="1"/>
</dbReference>
<dbReference type="InterPro" id="IPR010994">
    <property type="entry name" value="RuvA_2-like"/>
</dbReference>
<dbReference type="HAMAP" id="MF_00203">
    <property type="entry name" value="UvrC"/>
    <property type="match status" value="1"/>
</dbReference>